<feature type="compositionally biased region" description="Polar residues" evidence="2">
    <location>
        <begin position="51"/>
        <end position="67"/>
    </location>
</feature>
<dbReference type="EMBL" id="JADGJH010002567">
    <property type="protein sequence ID" value="KAJ3096795.1"/>
    <property type="molecule type" value="Genomic_DNA"/>
</dbReference>
<name>A0AAD5X827_9FUNG</name>
<dbReference type="GO" id="GO:0005815">
    <property type="term" value="C:microtubule organizing center"/>
    <property type="evidence" value="ECO:0007669"/>
    <property type="project" value="TreeGrafter"/>
</dbReference>
<dbReference type="PANTHER" id="PTHR14362:SF2">
    <property type="entry name" value="COILED-COIL DOMAIN-CONTAINING PROTEIN 81"/>
    <property type="match status" value="1"/>
</dbReference>
<dbReference type="Proteomes" id="UP001211907">
    <property type="component" value="Unassembled WGS sequence"/>
</dbReference>
<sequence>MSGFSRDDVEPGLKDIVHALFLVLKRGSFVSLLFTDMGRLVFQNHGQSQPSVQQEIAQNSLQTSESPASEKINEFSSEKNSPKQVAIAEISEIEKQKVSKISEKREEIVSKTSEKQDEIDEIERLAILLTTRGETHTHSHAGNRLWSDAKCPICRQQNTTVVEVKDILTAREKKQDKMLLLLSLEVDREHLRCSKEEDVKKIKTAVNTAQYNHLEATDKESKRKVEQRNLPLGNIFENRDPGPDRVLQAKELKAGLYDQMTIRRCKKTRDKAAKAEEDRERNERLLKEFKTAQVQNHFDKLRRRQQQQEALGEQMITQELARKREAILEPMTENSFARSETLMFLYQKEKAKQLYQEQLAILKQRRDYEKHVADMEKHHSLERLTSSRKELEKDIHAVKQSNYLMRKGLENTWAVQQTQQKQAQAALGY</sequence>
<keyword evidence="5" id="KW-1185">Reference proteome</keyword>
<comment type="caution">
    <text evidence="4">The sequence shown here is derived from an EMBL/GenBank/DDBJ whole genome shotgun (WGS) entry which is preliminary data.</text>
</comment>
<dbReference type="PANTHER" id="PTHR14362">
    <property type="entry name" value="COILED-COIL DOMAIN-CONTAINING PROTEIN 81"/>
    <property type="match status" value="1"/>
</dbReference>
<dbReference type="InterPro" id="IPR026295">
    <property type="entry name" value="CCD81"/>
</dbReference>
<protein>
    <recommendedName>
        <fullName evidence="3">CCDC81 HU domain-containing protein</fullName>
    </recommendedName>
</protein>
<evidence type="ECO:0000256" key="2">
    <source>
        <dbReference type="SAM" id="MobiDB-lite"/>
    </source>
</evidence>
<organism evidence="4 5">
    <name type="scientific">Physocladia obscura</name>
    <dbReference type="NCBI Taxonomy" id="109957"/>
    <lineage>
        <taxon>Eukaryota</taxon>
        <taxon>Fungi</taxon>
        <taxon>Fungi incertae sedis</taxon>
        <taxon>Chytridiomycota</taxon>
        <taxon>Chytridiomycota incertae sedis</taxon>
        <taxon>Chytridiomycetes</taxon>
        <taxon>Chytridiales</taxon>
        <taxon>Chytriomycetaceae</taxon>
        <taxon>Physocladia</taxon>
    </lineage>
</organism>
<dbReference type="AlphaFoldDB" id="A0AAD5X827"/>
<feature type="coiled-coil region" evidence="1">
    <location>
        <begin position="265"/>
        <end position="295"/>
    </location>
</feature>
<feature type="region of interest" description="Disordered" evidence="2">
    <location>
        <begin position="51"/>
        <end position="80"/>
    </location>
</feature>
<evidence type="ECO:0000313" key="4">
    <source>
        <dbReference type="EMBL" id="KAJ3096795.1"/>
    </source>
</evidence>
<gene>
    <name evidence="4" type="ORF">HK100_005488</name>
</gene>
<evidence type="ECO:0000256" key="1">
    <source>
        <dbReference type="SAM" id="Coils"/>
    </source>
</evidence>
<proteinExistence type="predicted"/>
<dbReference type="InterPro" id="IPR040673">
    <property type="entry name" value="CCDC81_HU_dom_2"/>
</dbReference>
<evidence type="ECO:0000313" key="5">
    <source>
        <dbReference type="Proteomes" id="UP001211907"/>
    </source>
</evidence>
<keyword evidence="1" id="KW-0175">Coiled coil</keyword>
<reference evidence="4" key="1">
    <citation type="submission" date="2020-05" db="EMBL/GenBank/DDBJ databases">
        <title>Phylogenomic resolution of chytrid fungi.</title>
        <authorList>
            <person name="Stajich J.E."/>
            <person name="Amses K."/>
            <person name="Simmons R."/>
            <person name="Seto K."/>
            <person name="Myers J."/>
            <person name="Bonds A."/>
            <person name="Quandt C.A."/>
            <person name="Barry K."/>
            <person name="Liu P."/>
            <person name="Grigoriev I."/>
            <person name="Longcore J.E."/>
            <person name="James T.Y."/>
        </authorList>
    </citation>
    <scope>NUCLEOTIDE SEQUENCE</scope>
    <source>
        <strain evidence="4">JEL0513</strain>
    </source>
</reference>
<feature type="domain" description="CCDC81 HU" evidence="3">
    <location>
        <begin position="2"/>
        <end position="45"/>
    </location>
</feature>
<feature type="compositionally biased region" description="Basic and acidic residues" evidence="2">
    <location>
        <begin position="71"/>
        <end position="80"/>
    </location>
</feature>
<dbReference type="Pfam" id="PF18289">
    <property type="entry name" value="HU-CCDC81_euk_2"/>
    <property type="match status" value="1"/>
</dbReference>
<accession>A0AAD5X827</accession>
<evidence type="ECO:0000259" key="3">
    <source>
        <dbReference type="Pfam" id="PF18289"/>
    </source>
</evidence>